<dbReference type="Gene3D" id="2.160.10.10">
    <property type="entry name" value="Hexapeptide repeat proteins"/>
    <property type="match status" value="1"/>
</dbReference>
<dbReference type="GeneID" id="76422896"/>
<dbReference type="CDD" id="cd03354">
    <property type="entry name" value="LbH_SAT"/>
    <property type="match status" value="1"/>
</dbReference>
<keyword evidence="10" id="KW-0198">Cysteine biosynthesis</keyword>
<dbReference type="InterPro" id="IPR002744">
    <property type="entry name" value="MIP18-like"/>
</dbReference>
<dbReference type="FunFam" id="1.10.3130.10:FF:000003">
    <property type="entry name" value="Serine acetyltransferase"/>
    <property type="match status" value="1"/>
</dbReference>
<dbReference type="NCBIfam" id="NF041874">
    <property type="entry name" value="EPS_EpsC"/>
    <property type="match status" value="1"/>
</dbReference>
<dbReference type="PANTHER" id="PTHR42811">
    <property type="entry name" value="SERINE ACETYLTRANSFERASE"/>
    <property type="match status" value="1"/>
</dbReference>
<organism evidence="14 15">
    <name type="scientific">Methanofollis aquaemaris</name>
    <dbReference type="NCBI Taxonomy" id="126734"/>
    <lineage>
        <taxon>Archaea</taxon>
        <taxon>Methanobacteriati</taxon>
        <taxon>Methanobacteriota</taxon>
        <taxon>Stenosarchaea group</taxon>
        <taxon>Methanomicrobia</taxon>
        <taxon>Methanomicrobiales</taxon>
        <taxon>Methanomicrobiaceae</taxon>
        <taxon>Methanofollis</taxon>
    </lineage>
</organism>
<dbReference type="Gene3D" id="1.10.3130.10">
    <property type="entry name" value="serine acetyltransferase, domain 1"/>
    <property type="match status" value="1"/>
</dbReference>
<dbReference type="InterPro" id="IPR034904">
    <property type="entry name" value="FSCA_dom_sf"/>
</dbReference>
<sequence>MRIREDIRTVFAKDPAARSVPEVLLCYPGLHALWVHRFAHVLWEHRFFLAARCISHLARMFTGIEIHPGATIGRRVFIDHGAGVVIGETASVGDDVLIYMGVVLGGTSLAKGKRHPTVEDGAVLGSGAMVLGPITVGREAKVGAGSVVVRPVPPGATVVGVPARIAGPRSGASSDRLDHGDLPDPALRVISRLLEDQNRLENRLAALERRAGSPAESTELHPGISHTEVWAALRQVIDPEVGTDIVTLGLVKEVVVIGASVRVDLVLTTPSCPLVSHLAGQARAQVMSVEGVAAAEVRVLDEPWDWGRYEGDGKKQSYRKEDLNHAECTRA</sequence>
<evidence type="ECO:0000256" key="7">
    <source>
        <dbReference type="ARBA" id="ARBA00022605"/>
    </source>
</evidence>
<evidence type="ECO:0000259" key="13">
    <source>
        <dbReference type="Pfam" id="PF01883"/>
    </source>
</evidence>
<comment type="pathway">
    <text evidence="2">Amino-acid biosynthesis; L-cysteine biosynthesis; L-cysteine from L-serine: step 1/2.</text>
</comment>
<keyword evidence="7" id="KW-0028">Amino-acid biosynthesis</keyword>
<accession>A0A8A3S2L2</accession>
<evidence type="ECO:0000256" key="8">
    <source>
        <dbReference type="ARBA" id="ARBA00022679"/>
    </source>
</evidence>
<evidence type="ECO:0000313" key="15">
    <source>
        <dbReference type="Proteomes" id="UP001042704"/>
    </source>
</evidence>
<evidence type="ECO:0000256" key="5">
    <source>
        <dbReference type="ARBA" id="ARBA00018522"/>
    </source>
</evidence>
<reference evidence="14" key="1">
    <citation type="journal article" date="2001" name="Int. J. Syst. Evol. Microbiol.">
        <title>Methanofollis aquaemaris sp. nov., a methanogen isolated from an aquaculture fish pond.</title>
        <authorList>
            <person name="Lai M.C."/>
            <person name="Chen S.C."/>
        </authorList>
    </citation>
    <scope>NUCLEOTIDE SEQUENCE</scope>
    <source>
        <strain evidence="14">N2F9704</strain>
    </source>
</reference>
<reference evidence="14" key="2">
    <citation type="submission" date="2019-02" db="EMBL/GenBank/DDBJ databases">
        <authorList>
            <person name="Chen S.-C."/>
            <person name="Chien H.-H."/>
            <person name="Lai M.-C."/>
        </authorList>
    </citation>
    <scope>NUCLEOTIDE SEQUENCE</scope>
    <source>
        <strain evidence="14">N2F9704</strain>
    </source>
</reference>
<dbReference type="AlphaFoldDB" id="A0A8A3S2L2"/>
<evidence type="ECO:0000256" key="1">
    <source>
        <dbReference type="ARBA" id="ARBA00004496"/>
    </source>
</evidence>
<dbReference type="GO" id="GO:0005737">
    <property type="term" value="C:cytoplasm"/>
    <property type="evidence" value="ECO:0007669"/>
    <property type="project" value="UniProtKB-SubCell"/>
</dbReference>
<evidence type="ECO:0000313" key="14">
    <source>
        <dbReference type="EMBL" id="QSZ66183.1"/>
    </source>
</evidence>
<evidence type="ECO:0000256" key="2">
    <source>
        <dbReference type="ARBA" id="ARBA00004876"/>
    </source>
</evidence>
<dbReference type="Gene3D" id="3.30.300.130">
    <property type="entry name" value="Fe-S cluster assembly (FSCA)"/>
    <property type="match status" value="1"/>
</dbReference>
<gene>
    <name evidence="14" type="primary">cysE</name>
    <name evidence="14" type="ORF">RJ40_01045</name>
</gene>
<dbReference type="SUPFAM" id="SSF51161">
    <property type="entry name" value="Trimeric LpxA-like enzymes"/>
    <property type="match status" value="1"/>
</dbReference>
<dbReference type="Pfam" id="PF14602">
    <property type="entry name" value="Hexapep_2"/>
    <property type="match status" value="2"/>
</dbReference>
<evidence type="ECO:0000256" key="12">
    <source>
        <dbReference type="ARBA" id="ARBA00049486"/>
    </source>
</evidence>
<dbReference type="InterPro" id="IPR053376">
    <property type="entry name" value="Serine_acetyltransferase"/>
</dbReference>
<keyword evidence="9" id="KW-0677">Repeat</keyword>
<dbReference type="Pfam" id="PF01883">
    <property type="entry name" value="FeS_assembly_P"/>
    <property type="match status" value="1"/>
</dbReference>
<dbReference type="GO" id="GO:0006535">
    <property type="term" value="P:cysteine biosynthetic process from serine"/>
    <property type="evidence" value="ECO:0007669"/>
    <property type="project" value="InterPro"/>
</dbReference>
<keyword evidence="6" id="KW-0963">Cytoplasm</keyword>
<evidence type="ECO:0000256" key="6">
    <source>
        <dbReference type="ARBA" id="ARBA00022490"/>
    </source>
</evidence>
<protein>
    <recommendedName>
        <fullName evidence="5">Serine acetyltransferase</fullName>
        <ecNumber evidence="4">2.3.1.30</ecNumber>
    </recommendedName>
</protein>
<dbReference type="GO" id="GO:0009001">
    <property type="term" value="F:serine O-acetyltransferase activity"/>
    <property type="evidence" value="ECO:0007669"/>
    <property type="project" value="UniProtKB-EC"/>
</dbReference>
<comment type="catalytic activity">
    <reaction evidence="12">
        <text>L-serine + acetyl-CoA = O-acetyl-L-serine + CoA</text>
        <dbReference type="Rhea" id="RHEA:24560"/>
        <dbReference type="ChEBI" id="CHEBI:33384"/>
        <dbReference type="ChEBI" id="CHEBI:57287"/>
        <dbReference type="ChEBI" id="CHEBI:57288"/>
        <dbReference type="ChEBI" id="CHEBI:58340"/>
        <dbReference type="EC" id="2.3.1.30"/>
    </reaction>
</comment>
<feature type="domain" description="MIP18 family-like" evidence="13">
    <location>
        <begin position="227"/>
        <end position="297"/>
    </location>
</feature>
<dbReference type="KEGG" id="maqe:RJ40_01045"/>
<evidence type="ECO:0000256" key="11">
    <source>
        <dbReference type="ARBA" id="ARBA00023315"/>
    </source>
</evidence>
<dbReference type="InterPro" id="IPR045304">
    <property type="entry name" value="LbH_SAT"/>
</dbReference>
<evidence type="ECO:0000256" key="4">
    <source>
        <dbReference type="ARBA" id="ARBA00013266"/>
    </source>
</evidence>
<dbReference type="PROSITE" id="PS00101">
    <property type="entry name" value="HEXAPEP_TRANSFERASES"/>
    <property type="match status" value="1"/>
</dbReference>
<proteinExistence type="inferred from homology"/>
<evidence type="ECO:0000256" key="10">
    <source>
        <dbReference type="ARBA" id="ARBA00023192"/>
    </source>
</evidence>
<dbReference type="FunFam" id="2.160.10.10:FF:000007">
    <property type="entry name" value="Serine acetyltransferase"/>
    <property type="match status" value="1"/>
</dbReference>
<comment type="subcellular location">
    <subcellularLocation>
        <location evidence="1">Cytoplasm</location>
    </subcellularLocation>
</comment>
<dbReference type="InterPro" id="IPR001451">
    <property type="entry name" value="Hexapep"/>
</dbReference>
<dbReference type="EC" id="2.3.1.30" evidence="4"/>
<name>A0A8A3S2L2_9EURY</name>
<dbReference type="InterPro" id="IPR018357">
    <property type="entry name" value="Hexapep_transf_CS"/>
</dbReference>
<dbReference type="EMBL" id="CP036172">
    <property type="protein sequence ID" value="QSZ66183.1"/>
    <property type="molecule type" value="Genomic_DNA"/>
</dbReference>
<keyword evidence="11 14" id="KW-0012">Acyltransferase</keyword>
<dbReference type="InterPro" id="IPR042122">
    <property type="entry name" value="Ser_AcTrfase_N_sf"/>
</dbReference>
<evidence type="ECO:0000256" key="9">
    <source>
        <dbReference type="ARBA" id="ARBA00022737"/>
    </source>
</evidence>
<dbReference type="RefSeq" id="WP_265581497.1">
    <property type="nucleotide sequence ID" value="NZ_CP036172.1"/>
</dbReference>
<keyword evidence="15" id="KW-1185">Reference proteome</keyword>
<evidence type="ECO:0000256" key="3">
    <source>
        <dbReference type="ARBA" id="ARBA00007274"/>
    </source>
</evidence>
<dbReference type="SUPFAM" id="SSF117916">
    <property type="entry name" value="Fe-S cluster assembly (FSCA) domain-like"/>
    <property type="match status" value="1"/>
</dbReference>
<dbReference type="InterPro" id="IPR011004">
    <property type="entry name" value="Trimer_LpxA-like_sf"/>
</dbReference>
<keyword evidence="8 14" id="KW-0808">Transferase</keyword>
<dbReference type="Proteomes" id="UP001042704">
    <property type="component" value="Chromosome"/>
</dbReference>
<comment type="similarity">
    <text evidence="3">Belongs to the transferase hexapeptide repeat family.</text>
</comment>
<dbReference type="NCBIfam" id="TIGR01172">
    <property type="entry name" value="cysE"/>
    <property type="match status" value="1"/>
</dbReference>
<dbReference type="InterPro" id="IPR005881">
    <property type="entry name" value="Ser_O-AcTrfase"/>
</dbReference>